<evidence type="ECO:0000313" key="1">
    <source>
        <dbReference type="EMBL" id="GAA0249952.1"/>
    </source>
</evidence>
<sequence length="174" mass="19763">MSTQSNAGSAQTSGSSMFPLRFVKHDFQVFCYNTLRCHVIYNDFNFTPYKADERPSPAPPSADYREHWPFASYLGIRNFPPPAQVDWTSLDGVAHTAKVDIGAIFKDERVLYNVPDTEIPDRSWGGEPGILLEVNDRTISVYMKAFIATRTEQIPGNKYSYGRDDVILAWTHTY</sequence>
<evidence type="ECO:0000313" key="2">
    <source>
        <dbReference type="Proteomes" id="UP001500657"/>
    </source>
</evidence>
<proteinExistence type="predicted"/>
<dbReference type="EMBL" id="BAAAFO010000002">
    <property type="protein sequence ID" value="GAA0249952.1"/>
    <property type="molecule type" value="Genomic_DNA"/>
</dbReference>
<dbReference type="Proteomes" id="UP001500657">
    <property type="component" value="Unassembled WGS sequence"/>
</dbReference>
<organism evidence="1 2">
    <name type="scientific">Rhodanobacter caeni</name>
    <dbReference type="NCBI Taxonomy" id="657654"/>
    <lineage>
        <taxon>Bacteria</taxon>
        <taxon>Pseudomonadati</taxon>
        <taxon>Pseudomonadota</taxon>
        <taxon>Gammaproteobacteria</taxon>
        <taxon>Lysobacterales</taxon>
        <taxon>Rhodanobacteraceae</taxon>
        <taxon>Rhodanobacter</taxon>
    </lineage>
</organism>
<accession>A0ABP3E1Q4</accession>
<comment type="caution">
    <text evidence="1">The sequence shown here is derived from an EMBL/GenBank/DDBJ whole genome shotgun (WGS) entry which is preliminary data.</text>
</comment>
<reference evidence="2" key="1">
    <citation type="journal article" date="2019" name="Int. J. Syst. Evol. Microbiol.">
        <title>The Global Catalogue of Microorganisms (GCM) 10K type strain sequencing project: providing services to taxonomists for standard genome sequencing and annotation.</title>
        <authorList>
            <consortium name="The Broad Institute Genomics Platform"/>
            <consortium name="The Broad Institute Genome Sequencing Center for Infectious Disease"/>
            <person name="Wu L."/>
            <person name="Ma J."/>
        </authorList>
    </citation>
    <scope>NUCLEOTIDE SEQUENCE [LARGE SCALE GENOMIC DNA]</scope>
    <source>
        <strain evidence="2">JCM 16242</strain>
    </source>
</reference>
<name>A0ABP3E1Q4_9GAMM</name>
<keyword evidence="2" id="KW-1185">Reference proteome</keyword>
<dbReference type="RefSeq" id="WP_343881624.1">
    <property type="nucleotide sequence ID" value="NZ_BAAAFO010000002.1"/>
</dbReference>
<protein>
    <submittedName>
        <fullName evidence="1">Uncharacterized protein</fullName>
    </submittedName>
</protein>
<gene>
    <name evidence="1" type="ORF">GCM10009126_14240</name>
</gene>